<comment type="caution">
    <text evidence="1">The sequence shown here is derived from an EMBL/GenBank/DDBJ whole genome shotgun (WGS) entry which is preliminary data.</text>
</comment>
<dbReference type="Pfam" id="PF05488">
    <property type="entry name" value="PAAR_motif"/>
    <property type="match status" value="1"/>
</dbReference>
<sequence length="183" mass="19815">MRRFYLKVGDKSSTGGTIIEGIPSCTHHGTPLTFLGAQVVCSACGSTGRIVPKGPRWLDNMMGKEAALDGDLCACNCYPHPVMLASQSTMSQSFESHHLTDMGFACNGTPLRKDPVGDFDERVRVLDGSGRPLSGVPFHIKVRSGSIHKGVTDSEGYCPRIYTTHAEKLDIAIGYKAVERWNA</sequence>
<proteinExistence type="predicted"/>
<protein>
    <submittedName>
        <fullName evidence="1">PAAR domain-containing protein</fullName>
    </submittedName>
</protein>
<dbReference type="CDD" id="cd14744">
    <property type="entry name" value="PAAR_CT_2"/>
    <property type="match status" value="1"/>
</dbReference>
<gene>
    <name evidence="1" type="ORF">AB3X84_06070</name>
</gene>
<dbReference type="Proteomes" id="UP001558535">
    <property type="component" value="Unassembled WGS sequence"/>
</dbReference>
<reference evidence="1 2" key="1">
    <citation type="submission" date="2024-07" db="EMBL/GenBank/DDBJ databases">
        <title>A survey of Mimosa microsymbionts across Brazilian biomes reveals a high diversity of Paraburkholderia nodulating endemic species, but also that Cupriavidus is common as a symbiont of widespread species.</title>
        <authorList>
            <person name="Rouws L."/>
            <person name="Barauna A."/>
            <person name="Beukes C."/>
            <person name="Rouws J.R.C."/>
            <person name="De Faria S.M."/>
            <person name="Gross E."/>
            <person name="Bueno Dos Reis Junior F."/>
            <person name="Simon M.F."/>
            <person name="Maluk M."/>
            <person name="Odee D.W."/>
            <person name="Kenicer G."/>
            <person name="Young J.P.W."/>
            <person name="Reis V.M."/>
            <person name="Zilli J."/>
            <person name="James E.K."/>
        </authorList>
    </citation>
    <scope>NUCLEOTIDE SEQUENCE [LARGE SCALE GENOMIC DNA]</scope>
    <source>
        <strain evidence="1 2">BR14375</strain>
    </source>
</reference>
<keyword evidence="2" id="KW-1185">Reference proteome</keyword>
<organism evidence="1 2">
    <name type="scientific">Paraburkholderia phenoliruptrix</name>
    <dbReference type="NCBI Taxonomy" id="252970"/>
    <lineage>
        <taxon>Bacteria</taxon>
        <taxon>Pseudomonadati</taxon>
        <taxon>Pseudomonadota</taxon>
        <taxon>Betaproteobacteria</taxon>
        <taxon>Burkholderiales</taxon>
        <taxon>Burkholderiaceae</taxon>
        <taxon>Paraburkholderia</taxon>
    </lineage>
</organism>
<dbReference type="InterPro" id="IPR008727">
    <property type="entry name" value="PAAR_motif"/>
</dbReference>
<accession>A0ABV3W8L8</accession>
<evidence type="ECO:0000313" key="1">
    <source>
        <dbReference type="EMBL" id="MEX3749562.1"/>
    </source>
</evidence>
<name>A0ABV3W8L8_9BURK</name>
<evidence type="ECO:0000313" key="2">
    <source>
        <dbReference type="Proteomes" id="UP001558535"/>
    </source>
</evidence>
<dbReference type="RefSeq" id="WP_368580799.1">
    <property type="nucleotide sequence ID" value="NZ_CP168530.1"/>
</dbReference>
<dbReference type="EMBL" id="JBFPKE010000001">
    <property type="protein sequence ID" value="MEX3749562.1"/>
    <property type="molecule type" value="Genomic_DNA"/>
</dbReference>